<dbReference type="AlphaFoldDB" id="A0A975BIA1"/>
<organism evidence="1 2">
    <name type="scientific">Desulfonema magnum</name>
    <dbReference type="NCBI Taxonomy" id="45655"/>
    <lineage>
        <taxon>Bacteria</taxon>
        <taxon>Pseudomonadati</taxon>
        <taxon>Thermodesulfobacteriota</taxon>
        <taxon>Desulfobacteria</taxon>
        <taxon>Desulfobacterales</taxon>
        <taxon>Desulfococcaceae</taxon>
        <taxon>Desulfonema</taxon>
    </lineage>
</organism>
<dbReference type="Proteomes" id="UP000663722">
    <property type="component" value="Chromosome"/>
</dbReference>
<accession>A0A975BIA1</accession>
<reference evidence="1" key="1">
    <citation type="journal article" date="2021" name="Microb. Physiol.">
        <title>Proteogenomic Insights into the Physiology of Marine, Sulfate-Reducing, Filamentous Desulfonema limicola and Desulfonema magnum.</title>
        <authorList>
            <person name="Schnaars V."/>
            <person name="Wohlbrand L."/>
            <person name="Scheve S."/>
            <person name="Hinrichs C."/>
            <person name="Reinhardt R."/>
            <person name="Rabus R."/>
        </authorList>
    </citation>
    <scope>NUCLEOTIDE SEQUENCE</scope>
    <source>
        <strain evidence="1">4be13</strain>
    </source>
</reference>
<sequence>MSNLRIVLDTNILLVSVSSRSKYHWVFQKILNGAFEMYLTNEILAE</sequence>
<evidence type="ECO:0000313" key="1">
    <source>
        <dbReference type="EMBL" id="QTA85966.1"/>
    </source>
</evidence>
<name>A0A975BIA1_9BACT</name>
<dbReference type="EMBL" id="CP061800">
    <property type="protein sequence ID" value="QTA85966.1"/>
    <property type="molecule type" value="Genomic_DNA"/>
</dbReference>
<evidence type="ECO:0000313" key="2">
    <source>
        <dbReference type="Proteomes" id="UP000663722"/>
    </source>
</evidence>
<dbReference type="RefSeq" id="WP_207681805.1">
    <property type="nucleotide sequence ID" value="NZ_CP061800.1"/>
</dbReference>
<gene>
    <name evidence="1" type="ORF">dnm_019830</name>
</gene>
<dbReference type="KEGG" id="dmm:dnm_019830"/>
<proteinExistence type="predicted"/>
<evidence type="ECO:0008006" key="3">
    <source>
        <dbReference type="Google" id="ProtNLM"/>
    </source>
</evidence>
<keyword evidence="2" id="KW-1185">Reference proteome</keyword>
<protein>
    <recommendedName>
        <fullName evidence="3">PIN domain-containing protein</fullName>
    </recommendedName>
</protein>